<evidence type="ECO:0000313" key="3">
    <source>
        <dbReference type="EMBL" id="KAK9111835.1"/>
    </source>
</evidence>
<protein>
    <submittedName>
        <fullName evidence="3">Uncharacterized protein</fullName>
    </submittedName>
</protein>
<gene>
    <name evidence="3" type="ORF">Scep_019354</name>
</gene>
<dbReference type="Proteomes" id="UP001419268">
    <property type="component" value="Unassembled WGS sequence"/>
</dbReference>
<evidence type="ECO:0000256" key="1">
    <source>
        <dbReference type="SAM" id="MobiDB-lite"/>
    </source>
</evidence>
<keyword evidence="4" id="KW-1185">Reference proteome</keyword>
<accession>A0AAP0NN79</accession>
<keyword evidence="2" id="KW-0812">Transmembrane</keyword>
<organism evidence="3 4">
    <name type="scientific">Stephania cephalantha</name>
    <dbReference type="NCBI Taxonomy" id="152367"/>
    <lineage>
        <taxon>Eukaryota</taxon>
        <taxon>Viridiplantae</taxon>
        <taxon>Streptophyta</taxon>
        <taxon>Embryophyta</taxon>
        <taxon>Tracheophyta</taxon>
        <taxon>Spermatophyta</taxon>
        <taxon>Magnoliopsida</taxon>
        <taxon>Ranunculales</taxon>
        <taxon>Menispermaceae</taxon>
        <taxon>Menispermoideae</taxon>
        <taxon>Cissampelideae</taxon>
        <taxon>Stephania</taxon>
    </lineage>
</organism>
<feature type="region of interest" description="Disordered" evidence="1">
    <location>
        <begin position="27"/>
        <end position="78"/>
    </location>
</feature>
<feature type="transmembrane region" description="Helical" evidence="2">
    <location>
        <begin position="79"/>
        <end position="99"/>
    </location>
</feature>
<dbReference type="AlphaFoldDB" id="A0AAP0NN79"/>
<reference evidence="3 4" key="1">
    <citation type="submission" date="2024-01" db="EMBL/GenBank/DDBJ databases">
        <title>Genome assemblies of Stephania.</title>
        <authorList>
            <person name="Yang L."/>
        </authorList>
    </citation>
    <scope>NUCLEOTIDE SEQUENCE [LARGE SCALE GENOMIC DNA]</scope>
    <source>
        <strain evidence="3">JXDWG</strain>
        <tissue evidence="3">Leaf</tissue>
    </source>
</reference>
<evidence type="ECO:0000313" key="4">
    <source>
        <dbReference type="Proteomes" id="UP001419268"/>
    </source>
</evidence>
<proteinExistence type="predicted"/>
<dbReference type="EMBL" id="JBBNAG010000008">
    <property type="protein sequence ID" value="KAK9111835.1"/>
    <property type="molecule type" value="Genomic_DNA"/>
</dbReference>
<name>A0AAP0NN79_9MAGN</name>
<sequence>MVFTNQGLSSSSLQTHFVDPKRQDLCHRTVAEDPPPPPSPSSSTAIVDVDRDSPPQSFIRDRESPRSLIHPRARSMRGAPQPVCGILLLFKVIVLIFQLQKKIYIKIFFDIT</sequence>
<evidence type="ECO:0000256" key="2">
    <source>
        <dbReference type="SAM" id="Phobius"/>
    </source>
</evidence>
<comment type="caution">
    <text evidence="3">The sequence shown here is derived from an EMBL/GenBank/DDBJ whole genome shotgun (WGS) entry which is preliminary data.</text>
</comment>
<feature type="compositionally biased region" description="Basic and acidic residues" evidence="1">
    <location>
        <begin position="48"/>
        <end position="65"/>
    </location>
</feature>
<keyword evidence="2" id="KW-1133">Transmembrane helix</keyword>
<keyword evidence="2" id="KW-0472">Membrane</keyword>